<keyword evidence="3" id="KW-1185">Reference proteome</keyword>
<feature type="compositionally biased region" description="Basic residues" evidence="1">
    <location>
        <begin position="257"/>
        <end position="266"/>
    </location>
</feature>
<dbReference type="KEGG" id="ccac:CcaHIS019_0305630"/>
<dbReference type="EMBL" id="AP028214">
    <property type="protein sequence ID" value="BEI90493.1"/>
    <property type="molecule type" value="Genomic_DNA"/>
</dbReference>
<name>A0AA48IGV6_9TREE</name>
<accession>A0AA48IGV6</accession>
<feature type="compositionally biased region" description="Polar residues" evidence="1">
    <location>
        <begin position="271"/>
        <end position="283"/>
    </location>
</feature>
<feature type="region of interest" description="Disordered" evidence="1">
    <location>
        <begin position="125"/>
        <end position="289"/>
    </location>
</feature>
<organism evidence="2 3">
    <name type="scientific">Cutaneotrichosporon cavernicola</name>
    <dbReference type="NCBI Taxonomy" id="279322"/>
    <lineage>
        <taxon>Eukaryota</taxon>
        <taxon>Fungi</taxon>
        <taxon>Dikarya</taxon>
        <taxon>Basidiomycota</taxon>
        <taxon>Agaricomycotina</taxon>
        <taxon>Tremellomycetes</taxon>
        <taxon>Trichosporonales</taxon>
        <taxon>Trichosporonaceae</taxon>
        <taxon>Cutaneotrichosporon</taxon>
    </lineage>
</organism>
<feature type="compositionally biased region" description="Basic and acidic residues" evidence="1">
    <location>
        <begin position="125"/>
        <end position="136"/>
    </location>
</feature>
<dbReference type="Proteomes" id="UP001233271">
    <property type="component" value="Chromosome 3"/>
</dbReference>
<evidence type="ECO:0000256" key="1">
    <source>
        <dbReference type="SAM" id="MobiDB-lite"/>
    </source>
</evidence>
<dbReference type="AlphaFoldDB" id="A0AA48IGV6"/>
<evidence type="ECO:0000313" key="3">
    <source>
        <dbReference type="Proteomes" id="UP001233271"/>
    </source>
</evidence>
<evidence type="ECO:0000313" key="2">
    <source>
        <dbReference type="EMBL" id="BEI90493.1"/>
    </source>
</evidence>
<protein>
    <submittedName>
        <fullName evidence="2">Uncharacterized protein</fullName>
    </submittedName>
</protein>
<reference evidence="2" key="1">
    <citation type="journal article" date="2023" name="BMC Genomics">
        <title>Chromosome-level genome assemblies of Cutaneotrichosporon spp. (Trichosporonales, Basidiomycota) reveal imbalanced evolution between nucleotide sequences and chromosome synteny.</title>
        <authorList>
            <person name="Kobayashi Y."/>
            <person name="Kayamori A."/>
            <person name="Aoki K."/>
            <person name="Shiwa Y."/>
            <person name="Matsutani M."/>
            <person name="Fujita N."/>
            <person name="Sugita T."/>
            <person name="Iwasaki W."/>
            <person name="Tanaka N."/>
            <person name="Takashima M."/>
        </authorList>
    </citation>
    <scope>NUCLEOTIDE SEQUENCE</scope>
    <source>
        <strain evidence="2">HIS019</strain>
    </source>
</reference>
<proteinExistence type="predicted"/>
<dbReference type="RefSeq" id="XP_060455758.1">
    <property type="nucleotide sequence ID" value="XM_060599024.1"/>
</dbReference>
<dbReference type="GeneID" id="85494363"/>
<gene>
    <name evidence="2" type="ORF">CcaverHIS019_0305630</name>
</gene>
<feature type="compositionally biased region" description="Low complexity" evidence="1">
    <location>
        <begin position="178"/>
        <end position="189"/>
    </location>
</feature>
<sequence>MMTMVRIPAAMPVAPGQSSPSHYPALTPPPASAFEPVPPTLDAALATGPAGSHDVLRFARLSLLHSLPSIGLAWSLWCGHCGALREVGEDPEQVARANRKRDAEGLLKAEAEDELEAELNAHFAALERQEEEEKARPARPPQRRRRAPHCAACGTKFQRPQPTPPPYPSARAARTRRQSALAADAQAQAKEAEKSMSPAGTLDPAQLLGQPSQKPAPGIKNVAAGSPVSAYPQPKSAPPPQPNGGITTTLPTSPPPAKKRKTKKSGLKQLLAQNAARQAENGSGNWGLG</sequence>